<comment type="caution">
    <text evidence="2">The sequence shown here is derived from an EMBL/GenBank/DDBJ whole genome shotgun (WGS) entry which is preliminary data.</text>
</comment>
<protein>
    <submittedName>
        <fullName evidence="2">Uncharacterized protein</fullName>
    </submittedName>
</protein>
<keyword evidence="3" id="KW-1185">Reference proteome</keyword>
<gene>
    <name evidence="2" type="ORF">MONAX_5E029500</name>
</gene>
<sequence>IPHQGPKMNPPPIKFLRKLFYFLQPLHLPGRCSVHPRHPSGDPPRAAAKAGRFDRVGAGGCRGSGRLPPQLGGLPLARTRAGRLNGGGRRGRGRRRQRQQREGIGERSGPRNQAARAASAGERWRRRLAQIALAEAERGALAAAGGGA</sequence>
<feature type="non-terminal residue" evidence="2">
    <location>
        <position position="148"/>
    </location>
</feature>
<feature type="region of interest" description="Disordered" evidence="1">
    <location>
        <begin position="33"/>
        <end position="123"/>
    </location>
</feature>
<name>A0A5E4BZX3_MARMO</name>
<accession>A0A5E4BZX3</accession>
<dbReference type="Proteomes" id="UP000335636">
    <property type="component" value="Unassembled WGS sequence"/>
</dbReference>
<evidence type="ECO:0000256" key="1">
    <source>
        <dbReference type="SAM" id="MobiDB-lite"/>
    </source>
</evidence>
<evidence type="ECO:0000313" key="3">
    <source>
        <dbReference type="Proteomes" id="UP000335636"/>
    </source>
</evidence>
<proteinExistence type="predicted"/>
<feature type="compositionally biased region" description="Basic residues" evidence="1">
    <location>
        <begin position="89"/>
        <end position="98"/>
    </location>
</feature>
<feature type="compositionally biased region" description="Low complexity" evidence="1">
    <location>
        <begin position="64"/>
        <end position="83"/>
    </location>
</feature>
<feature type="compositionally biased region" description="Basic and acidic residues" evidence="1">
    <location>
        <begin position="99"/>
        <end position="109"/>
    </location>
</feature>
<dbReference type="EMBL" id="CABDUW010000747">
    <property type="protein sequence ID" value="VTJ74521.1"/>
    <property type="molecule type" value="Genomic_DNA"/>
</dbReference>
<feature type="non-terminal residue" evidence="2">
    <location>
        <position position="1"/>
    </location>
</feature>
<organism evidence="2 3">
    <name type="scientific">Marmota monax</name>
    <name type="common">Woodchuck</name>
    <dbReference type="NCBI Taxonomy" id="9995"/>
    <lineage>
        <taxon>Eukaryota</taxon>
        <taxon>Metazoa</taxon>
        <taxon>Chordata</taxon>
        <taxon>Craniata</taxon>
        <taxon>Vertebrata</taxon>
        <taxon>Euteleostomi</taxon>
        <taxon>Mammalia</taxon>
        <taxon>Eutheria</taxon>
        <taxon>Euarchontoglires</taxon>
        <taxon>Glires</taxon>
        <taxon>Rodentia</taxon>
        <taxon>Sciuromorpha</taxon>
        <taxon>Sciuridae</taxon>
        <taxon>Xerinae</taxon>
        <taxon>Marmotini</taxon>
        <taxon>Marmota</taxon>
    </lineage>
</organism>
<dbReference type="AlphaFoldDB" id="A0A5E4BZX3"/>
<evidence type="ECO:0000313" key="2">
    <source>
        <dbReference type="EMBL" id="VTJ74521.1"/>
    </source>
</evidence>
<reference evidence="2" key="1">
    <citation type="submission" date="2019-04" db="EMBL/GenBank/DDBJ databases">
        <authorList>
            <person name="Alioto T."/>
            <person name="Alioto T."/>
        </authorList>
    </citation>
    <scope>NUCLEOTIDE SEQUENCE [LARGE SCALE GENOMIC DNA]</scope>
</reference>